<dbReference type="InterPro" id="IPR055385">
    <property type="entry name" value="GpJ_HDII-ins2"/>
</dbReference>
<dbReference type="EMBL" id="PP931175">
    <property type="protein sequence ID" value="XCH45275.1"/>
    <property type="molecule type" value="Genomic_DNA"/>
</dbReference>
<accession>A0AAU8GS87</accession>
<proteinExistence type="predicted"/>
<protein>
    <submittedName>
        <fullName evidence="2">Central tail fiber J</fullName>
    </submittedName>
</protein>
<sequence length="116" mass="12759">MRYDSCACPLAQPAGAGFVREHQWGAHCSTRSMSPRMALLTRPYSARLSTGRTLRLTTVLIGSTLPAGGHWAVRVRRITPEANSSLVQDTMMLTAIAEVCRQQPGVSAHRRWLRGV</sequence>
<evidence type="ECO:0000259" key="1">
    <source>
        <dbReference type="Pfam" id="PF24801"/>
    </source>
</evidence>
<organism evidence="2">
    <name type="scientific">Pseudomonas phage PACT201</name>
    <dbReference type="NCBI Taxonomy" id="3230130"/>
    <lineage>
        <taxon>Viruses</taxon>
    </lineage>
</organism>
<evidence type="ECO:0000313" key="2">
    <source>
        <dbReference type="EMBL" id="XCH45275.1"/>
    </source>
</evidence>
<reference evidence="2" key="1">
    <citation type="submission" date="2024-06" db="EMBL/GenBank/DDBJ databases">
        <authorList>
            <person name="Yerushalmy O."/>
            <person name="Alkalay-Oren S."/>
            <person name="Coppenhagn-Glazer S."/>
            <person name="Hazan R."/>
        </authorList>
    </citation>
    <scope>NUCLEOTIDE SEQUENCE</scope>
</reference>
<feature type="domain" description="Tip attachment protein J HDII-ins2" evidence="1">
    <location>
        <begin position="64"/>
        <end position="100"/>
    </location>
</feature>
<name>A0AAU8GS87_9VIRU</name>
<dbReference type="Pfam" id="PF24801">
    <property type="entry name" value="FNIII-A_GpJ"/>
    <property type="match status" value="1"/>
</dbReference>